<evidence type="ECO:0000259" key="1">
    <source>
        <dbReference type="Pfam" id="PF04149"/>
    </source>
</evidence>
<dbReference type="Pfam" id="PF04149">
    <property type="entry name" value="DUF397"/>
    <property type="match status" value="1"/>
</dbReference>
<feature type="domain" description="DUF397" evidence="1">
    <location>
        <begin position="4"/>
        <end position="49"/>
    </location>
</feature>
<name>A0A223RVT5_9ACTN</name>
<dbReference type="AlphaFoldDB" id="A0A223RVT5"/>
<sequence length="54" mass="5713">MLACGGQDTNRVEVGRAPNGVAVRDTKDRTAGDVTATGTQWSAFIDGVKSNRFD</sequence>
<dbReference type="EMBL" id="CP022752">
    <property type="protein sequence ID" value="ASU79957.1"/>
    <property type="molecule type" value="Genomic_DNA"/>
</dbReference>
<evidence type="ECO:0000313" key="2">
    <source>
        <dbReference type="EMBL" id="ASU79957.1"/>
    </source>
</evidence>
<dbReference type="RefSeq" id="WP_084133858.1">
    <property type="nucleotide sequence ID" value="NZ_CP022752.1"/>
</dbReference>
<dbReference type="InterPro" id="IPR007278">
    <property type="entry name" value="DUF397"/>
</dbReference>
<protein>
    <submittedName>
        <fullName evidence="2">DUF397 domain-containing protein</fullName>
    </submittedName>
</protein>
<evidence type="ECO:0000313" key="3">
    <source>
        <dbReference type="Proteomes" id="UP000215043"/>
    </source>
</evidence>
<dbReference type="OrthoDB" id="3436866at2"/>
<dbReference type="KEGG" id="aey:CDG81_18705"/>
<accession>A0A223RVT5</accession>
<reference evidence="2 3" key="1">
    <citation type="submission" date="2017-08" db="EMBL/GenBank/DDBJ databases">
        <title>The complete genome sequence of moderately halophilic actinomycete Actinopolyspora erythraea YIM 90600, the producer of novel erythromycin, novel actinopolysporins A-C and tubercidin.</title>
        <authorList>
            <person name="Yin M."/>
            <person name="Tang S."/>
        </authorList>
    </citation>
    <scope>NUCLEOTIDE SEQUENCE [LARGE SCALE GENOMIC DNA]</scope>
    <source>
        <strain evidence="2 3">YIM 90600</strain>
    </source>
</reference>
<proteinExistence type="predicted"/>
<organism evidence="2 3">
    <name type="scientific">Actinopolyspora erythraea</name>
    <dbReference type="NCBI Taxonomy" id="414996"/>
    <lineage>
        <taxon>Bacteria</taxon>
        <taxon>Bacillati</taxon>
        <taxon>Actinomycetota</taxon>
        <taxon>Actinomycetes</taxon>
        <taxon>Actinopolysporales</taxon>
        <taxon>Actinopolysporaceae</taxon>
        <taxon>Actinopolyspora</taxon>
    </lineage>
</organism>
<dbReference type="Proteomes" id="UP000215043">
    <property type="component" value="Chromosome"/>
</dbReference>
<gene>
    <name evidence="2" type="ORF">CDG81_18705</name>
</gene>